<proteinExistence type="inferred from homology"/>
<evidence type="ECO:0000256" key="1">
    <source>
        <dbReference type="ARBA" id="ARBA00004571"/>
    </source>
</evidence>
<dbReference type="Pfam" id="PF00593">
    <property type="entry name" value="TonB_dep_Rec_b-barrel"/>
    <property type="match status" value="1"/>
</dbReference>
<protein>
    <submittedName>
        <fullName evidence="16">TonB-dependent receptor</fullName>
    </submittedName>
</protein>
<keyword evidence="3 11" id="KW-1134">Transmembrane beta strand</keyword>
<dbReference type="InterPro" id="IPR012910">
    <property type="entry name" value="Plug_dom"/>
</dbReference>
<dbReference type="SUPFAM" id="SSF56935">
    <property type="entry name" value="Porins"/>
    <property type="match status" value="1"/>
</dbReference>
<evidence type="ECO:0000256" key="8">
    <source>
        <dbReference type="ARBA" id="ARBA00023077"/>
    </source>
</evidence>
<dbReference type="CDD" id="cd01347">
    <property type="entry name" value="ligand_gated_channel"/>
    <property type="match status" value="1"/>
</dbReference>
<feature type="domain" description="TonB-dependent receptor plug" evidence="15">
    <location>
        <begin position="61"/>
        <end position="170"/>
    </location>
</feature>
<evidence type="ECO:0000313" key="17">
    <source>
        <dbReference type="Proteomes" id="UP000428803"/>
    </source>
</evidence>
<organism evidence="16 17">
    <name type="scientific">Sphingorhabdus lacus</name>
    <dbReference type="NCBI Taxonomy" id="392610"/>
    <lineage>
        <taxon>Bacteria</taxon>
        <taxon>Pseudomonadati</taxon>
        <taxon>Pseudomonadota</taxon>
        <taxon>Alphaproteobacteria</taxon>
        <taxon>Sphingomonadales</taxon>
        <taxon>Sphingomonadaceae</taxon>
        <taxon>Sphingorhabdus</taxon>
    </lineage>
</organism>
<dbReference type="OrthoDB" id="7577471at2"/>
<dbReference type="Proteomes" id="UP000428803">
    <property type="component" value="Chromosome"/>
</dbReference>
<evidence type="ECO:0000259" key="14">
    <source>
        <dbReference type="Pfam" id="PF00593"/>
    </source>
</evidence>
<evidence type="ECO:0000259" key="15">
    <source>
        <dbReference type="Pfam" id="PF07715"/>
    </source>
</evidence>
<comment type="subcellular location">
    <subcellularLocation>
        <location evidence="1 11">Cell outer membrane</location>
        <topology evidence="1 11">Multi-pass membrane protein</topology>
    </subcellularLocation>
</comment>
<evidence type="ECO:0000256" key="9">
    <source>
        <dbReference type="ARBA" id="ARBA00023136"/>
    </source>
</evidence>
<dbReference type="RefSeq" id="WP_158899539.1">
    <property type="nucleotide sequence ID" value="NZ_CP035733.1"/>
</dbReference>
<keyword evidence="13" id="KW-0732">Signal</keyword>
<evidence type="ECO:0000256" key="4">
    <source>
        <dbReference type="ARBA" id="ARBA00022496"/>
    </source>
</evidence>
<keyword evidence="16" id="KW-0675">Receptor</keyword>
<keyword evidence="10 11" id="KW-0998">Cell outer membrane</keyword>
<evidence type="ECO:0000256" key="13">
    <source>
        <dbReference type="SAM" id="SignalP"/>
    </source>
</evidence>
<dbReference type="Gene3D" id="2.40.170.20">
    <property type="entry name" value="TonB-dependent receptor, beta-barrel domain"/>
    <property type="match status" value="1"/>
</dbReference>
<feature type="chain" id="PRO_5026060514" evidence="13">
    <location>
        <begin position="32"/>
        <end position="761"/>
    </location>
</feature>
<gene>
    <name evidence="16" type="ORF">EUU25_06905</name>
</gene>
<keyword evidence="7" id="KW-0406">Ion transport</keyword>
<keyword evidence="6" id="KW-0408">Iron</keyword>
<evidence type="ECO:0000256" key="3">
    <source>
        <dbReference type="ARBA" id="ARBA00022452"/>
    </source>
</evidence>
<evidence type="ECO:0000256" key="12">
    <source>
        <dbReference type="RuleBase" id="RU003357"/>
    </source>
</evidence>
<name>A0A6I6LDG4_9SPHN</name>
<keyword evidence="17" id="KW-1185">Reference proteome</keyword>
<reference evidence="17" key="1">
    <citation type="submission" date="2019-01" db="EMBL/GenBank/DDBJ databases">
        <title>Sphingorhabdus lacus sp.nov., isolated from an oligotrophic freshwater lake.</title>
        <authorList>
            <person name="Park M."/>
        </authorList>
    </citation>
    <scope>NUCLEOTIDE SEQUENCE [LARGE SCALE GENOMIC DNA]</scope>
    <source>
        <strain evidence="17">IMCC1753</strain>
    </source>
</reference>
<dbReference type="KEGG" id="slaa:EUU25_06905"/>
<dbReference type="GO" id="GO:0006826">
    <property type="term" value="P:iron ion transport"/>
    <property type="evidence" value="ECO:0007669"/>
    <property type="project" value="UniProtKB-KW"/>
</dbReference>
<evidence type="ECO:0000313" key="16">
    <source>
        <dbReference type="EMBL" id="QGY80373.1"/>
    </source>
</evidence>
<dbReference type="PANTHER" id="PTHR32552">
    <property type="entry name" value="FERRICHROME IRON RECEPTOR-RELATED"/>
    <property type="match status" value="1"/>
</dbReference>
<keyword evidence="9 11" id="KW-0472">Membrane</keyword>
<dbReference type="EMBL" id="CP035733">
    <property type="protein sequence ID" value="QGY80373.1"/>
    <property type="molecule type" value="Genomic_DNA"/>
</dbReference>
<dbReference type="AlphaFoldDB" id="A0A6I6LDG4"/>
<sequence>MIARLIRGSAHTALAVSLASLPLVYSSAAYAQDAATPEEEQQVAGDSGDIIVTAQRREQRLQDVPVAVSAFGEVAIAARQAVQIGDLMKVTPNTQVASPFGEGGPPNFVIRGISSTDYSANQSKPIAVYIDEGIRGLSTFETMPLFDVERVEVLRGPQGTLYGKNATGGAVNIVTKKPSFSTEGYVTGSYGNFNRVRLQGAVQAPLIDGVLAVRVAALYVHDTGVLENVTPGLGDLDQTDVFAFRGALQFEPSNSFEATLRYNHVRSGGRNYAPFAGNIDFNDPAILFPGNNLSGLPGSNRNGLGFFQTATTNTPERTIRSDGLNLIMNWDASDVIRLTSVTTYDWGKWVDIGDDDGLVIEADDPIVTFGRDIKQFVQELRLATSFDGPFNAQAGLFYSKDSVNAGFDYSLLTDPGCGPACSFGFTPTGTGFVQSNSFDQERKSYAAYLRGDLEITETVSVYGGVRFSRDKVAVANFNAFLGDNIDPLAFPTISGYSDRSTFSNTSFEVGVNWKPSDDVLLYASMREGYRSGAVNAQAFSDPSEITFAPPETARTYEAGFKSTLLDRTLTINGSLFQTDYRNQQVVVTEAGGLFPLRSISGARVRGIEAEITARPIDRVTLGVGIGALDPEYDNDAVVSGSSGTIVAGNQISNSAKFSLNLTGGFVLAEIKDGTVDLNIDASYTSRIYFDIAQTTAVSQKGYWVSNARIAYNGDRFSVGAGVKNLFNQKYFNYGLALRFAGLDYLIRGTPRTYGVDATFRF</sequence>
<evidence type="ECO:0000256" key="5">
    <source>
        <dbReference type="ARBA" id="ARBA00022692"/>
    </source>
</evidence>
<keyword evidence="8 12" id="KW-0798">TonB box</keyword>
<dbReference type="PROSITE" id="PS52016">
    <property type="entry name" value="TONB_DEPENDENT_REC_3"/>
    <property type="match status" value="1"/>
</dbReference>
<evidence type="ECO:0000256" key="6">
    <source>
        <dbReference type="ARBA" id="ARBA00023004"/>
    </source>
</evidence>
<feature type="signal peptide" evidence="13">
    <location>
        <begin position="1"/>
        <end position="31"/>
    </location>
</feature>
<feature type="domain" description="TonB-dependent receptor-like beta-barrel" evidence="14">
    <location>
        <begin position="256"/>
        <end position="725"/>
    </location>
</feature>
<evidence type="ECO:0000256" key="11">
    <source>
        <dbReference type="PROSITE-ProRule" id="PRU01360"/>
    </source>
</evidence>
<dbReference type="Pfam" id="PF07715">
    <property type="entry name" value="Plug"/>
    <property type="match status" value="1"/>
</dbReference>
<accession>A0A6I6LDG4</accession>
<keyword evidence="4" id="KW-0410">Iron transport</keyword>
<comment type="similarity">
    <text evidence="11 12">Belongs to the TonB-dependent receptor family.</text>
</comment>
<dbReference type="InterPro" id="IPR036942">
    <property type="entry name" value="Beta-barrel_TonB_sf"/>
</dbReference>
<dbReference type="InterPro" id="IPR039426">
    <property type="entry name" value="TonB-dep_rcpt-like"/>
</dbReference>
<keyword evidence="2 11" id="KW-0813">Transport</keyword>
<evidence type="ECO:0000256" key="7">
    <source>
        <dbReference type="ARBA" id="ARBA00023065"/>
    </source>
</evidence>
<evidence type="ECO:0000256" key="10">
    <source>
        <dbReference type="ARBA" id="ARBA00023237"/>
    </source>
</evidence>
<evidence type="ECO:0000256" key="2">
    <source>
        <dbReference type="ARBA" id="ARBA00022448"/>
    </source>
</evidence>
<dbReference type="InterPro" id="IPR000531">
    <property type="entry name" value="Beta-barrel_TonB"/>
</dbReference>
<dbReference type="GO" id="GO:0009279">
    <property type="term" value="C:cell outer membrane"/>
    <property type="evidence" value="ECO:0007669"/>
    <property type="project" value="UniProtKB-SubCell"/>
</dbReference>
<dbReference type="PANTHER" id="PTHR32552:SF81">
    <property type="entry name" value="TONB-DEPENDENT OUTER MEMBRANE RECEPTOR"/>
    <property type="match status" value="1"/>
</dbReference>
<keyword evidence="5 11" id="KW-0812">Transmembrane</keyword>